<keyword evidence="6" id="KW-1185">Reference proteome</keyword>
<reference evidence="6" key="1">
    <citation type="submission" date="2017-01" db="EMBL/GenBank/DDBJ databases">
        <title>Comparative genomics of anhydrobiosis in the tardigrade Hypsibius dujardini.</title>
        <authorList>
            <person name="Yoshida Y."/>
            <person name="Koutsovoulos G."/>
            <person name="Laetsch D."/>
            <person name="Stevens L."/>
            <person name="Kumar S."/>
            <person name="Horikawa D."/>
            <person name="Ishino K."/>
            <person name="Komine S."/>
            <person name="Tomita M."/>
            <person name="Blaxter M."/>
            <person name="Arakawa K."/>
        </authorList>
    </citation>
    <scope>NUCLEOTIDE SEQUENCE [LARGE SCALE GENOMIC DNA]</scope>
    <source>
        <strain evidence="6">Z151</strain>
    </source>
</reference>
<gene>
    <name evidence="5" type="ORF">BV898_08898</name>
</gene>
<dbReference type="PANTHER" id="PTHR24346">
    <property type="entry name" value="MAP/MICROTUBULE AFFINITY-REGULATING KINASE"/>
    <property type="match status" value="1"/>
</dbReference>
<evidence type="ECO:0000313" key="6">
    <source>
        <dbReference type="Proteomes" id="UP000192578"/>
    </source>
</evidence>
<keyword evidence="5" id="KW-0808">Transferase</keyword>
<dbReference type="GO" id="GO:0005524">
    <property type="term" value="F:ATP binding"/>
    <property type="evidence" value="ECO:0007669"/>
    <property type="project" value="UniProtKB-KW"/>
</dbReference>
<evidence type="ECO:0000313" key="5">
    <source>
        <dbReference type="EMBL" id="OQV17036.1"/>
    </source>
</evidence>
<dbReference type="Pfam" id="PF00069">
    <property type="entry name" value="Pkinase"/>
    <property type="match status" value="1"/>
</dbReference>
<evidence type="ECO:0000256" key="1">
    <source>
        <dbReference type="ARBA" id="ARBA00022741"/>
    </source>
</evidence>
<dbReference type="PANTHER" id="PTHR24346:SF77">
    <property type="entry name" value="SERINE THREONINE PROTEIN KINASE"/>
    <property type="match status" value="1"/>
</dbReference>
<dbReference type="Gene3D" id="3.30.200.20">
    <property type="entry name" value="Phosphorylase Kinase, domain 1"/>
    <property type="match status" value="1"/>
</dbReference>
<name>A0A1W0WPA1_HYPEX</name>
<dbReference type="GO" id="GO:0005516">
    <property type="term" value="F:calmodulin binding"/>
    <property type="evidence" value="ECO:0007669"/>
    <property type="project" value="TreeGrafter"/>
</dbReference>
<organism evidence="5 6">
    <name type="scientific">Hypsibius exemplaris</name>
    <name type="common">Freshwater tardigrade</name>
    <dbReference type="NCBI Taxonomy" id="2072580"/>
    <lineage>
        <taxon>Eukaryota</taxon>
        <taxon>Metazoa</taxon>
        <taxon>Ecdysozoa</taxon>
        <taxon>Tardigrada</taxon>
        <taxon>Eutardigrada</taxon>
        <taxon>Parachela</taxon>
        <taxon>Hypsibioidea</taxon>
        <taxon>Hypsibiidae</taxon>
        <taxon>Hypsibius</taxon>
    </lineage>
</organism>
<dbReference type="Gene3D" id="1.10.510.10">
    <property type="entry name" value="Transferase(Phosphotransferase) domain 1"/>
    <property type="match status" value="1"/>
</dbReference>
<proteinExistence type="predicted"/>
<dbReference type="PROSITE" id="PS00108">
    <property type="entry name" value="PROTEIN_KINASE_ST"/>
    <property type="match status" value="1"/>
</dbReference>
<dbReference type="SUPFAM" id="SSF56112">
    <property type="entry name" value="Protein kinase-like (PK-like)"/>
    <property type="match status" value="1"/>
</dbReference>
<keyword evidence="5" id="KW-0418">Kinase</keyword>
<dbReference type="EMBL" id="MTYJ01000067">
    <property type="protein sequence ID" value="OQV17036.1"/>
    <property type="molecule type" value="Genomic_DNA"/>
</dbReference>
<dbReference type="InterPro" id="IPR011009">
    <property type="entry name" value="Kinase-like_dom_sf"/>
</dbReference>
<dbReference type="GO" id="GO:0004683">
    <property type="term" value="F:calcium/calmodulin-dependent protein kinase activity"/>
    <property type="evidence" value="ECO:0007669"/>
    <property type="project" value="TreeGrafter"/>
</dbReference>
<keyword evidence="2" id="KW-0067">ATP-binding</keyword>
<feature type="region of interest" description="Disordered" evidence="3">
    <location>
        <begin position="493"/>
        <end position="528"/>
    </location>
</feature>
<feature type="domain" description="Protein kinase" evidence="4">
    <location>
        <begin position="200"/>
        <end position="476"/>
    </location>
</feature>
<keyword evidence="1" id="KW-0547">Nucleotide-binding</keyword>
<dbReference type="OrthoDB" id="68483at2759"/>
<dbReference type="SMART" id="SM00220">
    <property type="entry name" value="S_TKc"/>
    <property type="match status" value="1"/>
</dbReference>
<accession>A0A1W0WPA1</accession>
<dbReference type="InterPro" id="IPR000719">
    <property type="entry name" value="Prot_kinase_dom"/>
</dbReference>
<evidence type="ECO:0000256" key="3">
    <source>
        <dbReference type="SAM" id="MobiDB-lite"/>
    </source>
</evidence>
<dbReference type="InterPro" id="IPR008271">
    <property type="entry name" value="Ser/Thr_kinase_AS"/>
</dbReference>
<dbReference type="AlphaFoldDB" id="A0A1W0WPA1"/>
<evidence type="ECO:0000256" key="2">
    <source>
        <dbReference type="ARBA" id="ARBA00022840"/>
    </source>
</evidence>
<dbReference type="GO" id="GO:0005737">
    <property type="term" value="C:cytoplasm"/>
    <property type="evidence" value="ECO:0007669"/>
    <property type="project" value="TreeGrafter"/>
</dbReference>
<sequence length="528" mass="58642">MSALVMEMDAANSSLNLRSVASNETVFSMGGILLELDPTTDFMMAQAQHVQDVAGAKKCHVSLSPLHRMESITEECDSPPIGVTVVQLLPDFDGSLEDMAFAEPVSYTEEELTNLQTEVQLDESLGGCLNTVRQLDPALVTAGFIPPCALQKIHDSATDDSVDSLNPDQAVRAFMPVIPDDMTESLSVTSEGFIQMNDYRISFDTMGGGRLSEVRVAFRETDQTQYAVKILSKKKLQNYNLLLRTSRNPLEEAYREIGILQRLDHPNVINLVEVVDSPNDEYIYIVFELLDQALMDLPTEAPFTEREARKFFQEILCGVEHLHSQRIVHRDLKPDNMLLSRDGTVKIADFGFCEELTECDDSSELESDSACEEVSAVHGTPAFTPPECLRTRNKPVSGFAIDMWSLGITLYSLVVGDVPFKGDSLSLLIKSINTDSVQYPDGVKVSPALRDLISRLLDKNPKTRIRMEEVKQHPWLSQTDDSDEDEECLTAAMAADSEDDAKHDAFPSSKVITSRPDGNHLLSYKAEH</sequence>
<evidence type="ECO:0000259" key="4">
    <source>
        <dbReference type="PROSITE" id="PS50011"/>
    </source>
</evidence>
<dbReference type="Proteomes" id="UP000192578">
    <property type="component" value="Unassembled WGS sequence"/>
</dbReference>
<protein>
    <submittedName>
        <fullName evidence="5">Calcium/calmodulin-dependent protein kinase kinase 2</fullName>
    </submittedName>
</protein>
<dbReference type="GO" id="GO:0035556">
    <property type="term" value="P:intracellular signal transduction"/>
    <property type="evidence" value="ECO:0007669"/>
    <property type="project" value="TreeGrafter"/>
</dbReference>
<dbReference type="FunFam" id="1.10.510.10:FF:000571">
    <property type="entry name" value="Maternal embryonic leucine zipper kinase"/>
    <property type="match status" value="1"/>
</dbReference>
<dbReference type="PROSITE" id="PS50011">
    <property type="entry name" value="PROTEIN_KINASE_DOM"/>
    <property type="match status" value="1"/>
</dbReference>
<comment type="caution">
    <text evidence="5">The sequence shown here is derived from an EMBL/GenBank/DDBJ whole genome shotgun (WGS) entry which is preliminary data.</text>
</comment>